<name>A0AAE3FXE2_9EURY</name>
<evidence type="ECO:0000313" key="3">
    <source>
        <dbReference type="Proteomes" id="UP001203207"/>
    </source>
</evidence>
<comment type="caution">
    <text evidence="2">The sequence shown here is derived from an EMBL/GenBank/DDBJ whole genome shotgun (WGS) entry which is preliminary data.</text>
</comment>
<dbReference type="Gene3D" id="3.40.50.10900">
    <property type="entry name" value="PAC-like subunit"/>
    <property type="match status" value="1"/>
</dbReference>
<evidence type="ECO:0000256" key="1">
    <source>
        <dbReference type="SAM" id="MobiDB-lite"/>
    </source>
</evidence>
<dbReference type="EMBL" id="JAKRVX010000003">
    <property type="protein sequence ID" value="MCL9816960.1"/>
    <property type="molecule type" value="Genomic_DNA"/>
</dbReference>
<dbReference type="PANTHER" id="PTHR35610:SF8">
    <property type="entry name" value="3-ISOPROPYLMALATE DEHYDRATASE"/>
    <property type="match status" value="1"/>
</dbReference>
<evidence type="ECO:0000313" key="2">
    <source>
        <dbReference type="EMBL" id="MCL9816960.1"/>
    </source>
</evidence>
<feature type="region of interest" description="Disordered" evidence="1">
    <location>
        <begin position="222"/>
        <end position="246"/>
    </location>
</feature>
<dbReference type="RefSeq" id="WP_250583890.1">
    <property type="nucleotide sequence ID" value="NZ_JAKRVX010000003.1"/>
</dbReference>
<reference evidence="2" key="2">
    <citation type="submission" date="2022-02" db="EMBL/GenBank/DDBJ databases">
        <authorList>
            <person name="Elcheninov A.G."/>
            <person name="Sorokin D.Y."/>
            <person name="Kublanov I.V."/>
        </authorList>
    </citation>
    <scope>NUCLEOTIDE SEQUENCE</scope>
    <source>
        <strain evidence="2">AArc-St2</strain>
    </source>
</reference>
<organism evidence="2 3">
    <name type="scientific">Natronocalculus amylovorans</name>
    <dbReference type="NCBI Taxonomy" id="2917812"/>
    <lineage>
        <taxon>Archaea</taxon>
        <taxon>Methanobacteriati</taxon>
        <taxon>Methanobacteriota</taxon>
        <taxon>Stenosarchaea group</taxon>
        <taxon>Halobacteria</taxon>
        <taxon>Halobacteriales</taxon>
        <taxon>Haloferacaceae</taxon>
        <taxon>Natronocalculus</taxon>
    </lineage>
</organism>
<dbReference type="InterPro" id="IPR038389">
    <property type="entry name" value="PSMG2_sf"/>
</dbReference>
<dbReference type="Proteomes" id="UP001203207">
    <property type="component" value="Unassembled WGS sequence"/>
</dbReference>
<keyword evidence="3" id="KW-1185">Reference proteome</keyword>
<dbReference type="InterPro" id="IPR019151">
    <property type="entry name" value="Proteasome_assmbl_chaperone_2"/>
</dbReference>
<dbReference type="AlphaFoldDB" id="A0AAE3FXE2"/>
<dbReference type="PANTHER" id="PTHR35610">
    <property type="entry name" value="3-ISOPROPYLMALATE DEHYDRATASE-RELATED"/>
    <property type="match status" value="1"/>
</dbReference>
<proteinExistence type="predicted"/>
<sequence length="246" mass="26420">MARFDIIEKSISLSEPVLVEGLPGIGLVGKIVADHLVNTFEMKHYANVYCEGIPQTVTYQPGQTSVVTPVRLYADADRDLLVLQSDVPITPQAAITFANCISGWLTETNVLPIYLSGLPAQKQSEPPTMHGIGIGDGVSQLESAGIDTPAEMGLVSGPTGALLAHALEHHLDAIGLIVESDPQFPDPEAARRVLVDGVGPLASVEIPTGELVDRAEEIRSAREQLAQRMQQADEESTKAHPLRMYQ</sequence>
<dbReference type="Pfam" id="PF09754">
    <property type="entry name" value="PAC2"/>
    <property type="match status" value="1"/>
</dbReference>
<gene>
    <name evidence="2" type="ORF">AArcSt2_08395</name>
</gene>
<protein>
    <submittedName>
        <fullName evidence="2">PAC2 family protein</fullName>
    </submittedName>
</protein>
<accession>A0AAE3FXE2</accession>
<reference evidence="2" key="1">
    <citation type="journal article" date="2022" name="Syst. Appl. Microbiol.">
        <title>Natronocalculus amylovorans gen. nov., sp. nov., and Natranaeroarchaeum aerophilus sp. nov., dominant culturable amylolytic natronoarchaea from hypersaline soda lakes in southwestern Siberia.</title>
        <authorList>
            <person name="Sorokin D.Y."/>
            <person name="Elcheninov A.G."/>
            <person name="Khizhniak T.V."/>
            <person name="Koenen M."/>
            <person name="Bale N.J."/>
            <person name="Damste J.S.S."/>
            <person name="Kublanov I.V."/>
        </authorList>
    </citation>
    <scope>NUCLEOTIDE SEQUENCE</scope>
    <source>
        <strain evidence="2">AArc-St2</strain>
    </source>
</reference>
<dbReference type="SUPFAM" id="SSF159659">
    <property type="entry name" value="Cgl1923-like"/>
    <property type="match status" value="1"/>
</dbReference>